<gene>
    <name evidence="1" type="ORF">LZC94_34280</name>
</gene>
<reference evidence="1 2" key="1">
    <citation type="submission" date="2021-12" db="EMBL/GenBank/DDBJ databases">
        <title>Discovery of the Pendulisporaceae a myxobacterial family with distinct sporulation behavior and unique specialized metabolism.</title>
        <authorList>
            <person name="Garcia R."/>
            <person name="Popoff A."/>
            <person name="Bader C.D."/>
            <person name="Loehr J."/>
            <person name="Walesch S."/>
            <person name="Walt C."/>
            <person name="Boldt J."/>
            <person name="Bunk B."/>
            <person name="Haeckl F.J.F.P.J."/>
            <person name="Gunesch A.P."/>
            <person name="Birkelbach J."/>
            <person name="Nuebel U."/>
            <person name="Pietschmann T."/>
            <person name="Bach T."/>
            <person name="Mueller R."/>
        </authorList>
    </citation>
    <scope>NUCLEOTIDE SEQUENCE [LARGE SCALE GENOMIC DNA]</scope>
    <source>
        <strain evidence="1 2">MSr11954</strain>
    </source>
</reference>
<organism evidence="1 2">
    <name type="scientific">Pendulispora albinea</name>
    <dbReference type="NCBI Taxonomy" id="2741071"/>
    <lineage>
        <taxon>Bacteria</taxon>
        <taxon>Pseudomonadati</taxon>
        <taxon>Myxococcota</taxon>
        <taxon>Myxococcia</taxon>
        <taxon>Myxococcales</taxon>
        <taxon>Sorangiineae</taxon>
        <taxon>Pendulisporaceae</taxon>
        <taxon>Pendulispora</taxon>
    </lineage>
</organism>
<sequence>MKRTNETVRARSSGPCHARAALAPARTFVVSALTAVGVLSAARSSAAADPVACSTLTENPIVIESGDTQEPLLKSLGRKLREFTAAPMTVIYKTTGTCAVATDLYGSKKIPSGTILKYMTAGSDVPLECSVDAAGGLPIDLGIGATFISSCNLQKPDTVGLITGPVQGYGFAVPKNSPQDAITAEEGYFAFGNFGAQGNAQPWVDKEQRFVRGPTKSTALTLAAAIGIAPVTKLIGWDLSVDPTVRDSSAGVLNALISTPSPEKAIGLLGTEIFDANRDKVKLLAFRAAKQRYAYYPDSTPTSFDKRNLRDGHYFPWSPTVYIAPVAPGGDPAQPVPSKAVTKRFVELVLGHTPATDLDGLSVVVSKGLVPNCAMKVTRPADGAPLSTFEHPEPCGCYYEAKVPNGSTSCKACDGSDNACNGGKCRHGYCEAR</sequence>
<keyword evidence="2" id="KW-1185">Reference proteome</keyword>
<dbReference type="EMBL" id="CP089984">
    <property type="protein sequence ID" value="WXB12907.1"/>
    <property type="molecule type" value="Genomic_DNA"/>
</dbReference>
<dbReference type="RefSeq" id="WP_394822527.1">
    <property type="nucleotide sequence ID" value="NZ_CP089984.1"/>
</dbReference>
<dbReference type="Proteomes" id="UP001370348">
    <property type="component" value="Chromosome"/>
</dbReference>
<evidence type="ECO:0000313" key="2">
    <source>
        <dbReference type="Proteomes" id="UP001370348"/>
    </source>
</evidence>
<protein>
    <recommendedName>
        <fullName evidence="3">PBP domain-containing protein</fullName>
    </recommendedName>
</protein>
<evidence type="ECO:0000313" key="1">
    <source>
        <dbReference type="EMBL" id="WXB12907.1"/>
    </source>
</evidence>
<name>A0ABZ2LPS3_9BACT</name>
<evidence type="ECO:0008006" key="3">
    <source>
        <dbReference type="Google" id="ProtNLM"/>
    </source>
</evidence>
<proteinExistence type="predicted"/>
<accession>A0ABZ2LPS3</accession>